<name>A0A317T5Q7_9CHLB</name>
<dbReference type="PANTHER" id="PTHR43591:SF110">
    <property type="entry name" value="RHODANESE DOMAIN-CONTAINING PROTEIN"/>
    <property type="match status" value="1"/>
</dbReference>
<evidence type="ECO:0000259" key="1">
    <source>
        <dbReference type="Pfam" id="PF13649"/>
    </source>
</evidence>
<dbReference type="CDD" id="cd02440">
    <property type="entry name" value="AdoMet_MTases"/>
    <property type="match status" value="1"/>
</dbReference>
<dbReference type="SUPFAM" id="SSF53335">
    <property type="entry name" value="S-adenosyl-L-methionine-dependent methyltransferases"/>
    <property type="match status" value="1"/>
</dbReference>
<dbReference type="InterPro" id="IPR029063">
    <property type="entry name" value="SAM-dependent_MTases_sf"/>
</dbReference>
<feature type="domain" description="Methyltransferase" evidence="1">
    <location>
        <begin position="42"/>
        <end position="135"/>
    </location>
</feature>
<protein>
    <recommendedName>
        <fullName evidence="1">Methyltransferase domain-containing protein</fullName>
    </recommendedName>
</protein>
<proteinExistence type="predicted"/>
<dbReference type="Gene3D" id="3.40.50.150">
    <property type="entry name" value="Vaccinia Virus protein VP39"/>
    <property type="match status" value="1"/>
</dbReference>
<gene>
    <name evidence="2" type="ORF">CR164_12335</name>
</gene>
<dbReference type="InterPro" id="IPR041698">
    <property type="entry name" value="Methyltransf_25"/>
</dbReference>
<dbReference type="OrthoDB" id="9770553at2"/>
<evidence type="ECO:0000313" key="3">
    <source>
        <dbReference type="Proteomes" id="UP000246278"/>
    </source>
</evidence>
<reference evidence="3" key="1">
    <citation type="submission" date="2017-10" db="EMBL/GenBank/DDBJ databases">
        <authorList>
            <person name="Gaisin V.A."/>
            <person name="Rysina M.S."/>
            <person name="Grouzdev D.S."/>
        </authorList>
    </citation>
    <scope>NUCLEOTIDE SEQUENCE [LARGE SCALE GENOMIC DNA]</scope>
    <source>
        <strain evidence="3">V1</strain>
    </source>
</reference>
<accession>A0A317T5Q7</accession>
<dbReference type="RefSeq" id="WP_110024305.1">
    <property type="nucleotide sequence ID" value="NZ_PDNZ01000011.1"/>
</dbReference>
<keyword evidence="3" id="KW-1185">Reference proteome</keyword>
<comment type="caution">
    <text evidence="2">The sequence shown here is derived from an EMBL/GenBank/DDBJ whole genome shotgun (WGS) entry which is preliminary data.</text>
</comment>
<organism evidence="2 3">
    <name type="scientific">Prosthecochloris marina</name>
    <dbReference type="NCBI Taxonomy" id="2017681"/>
    <lineage>
        <taxon>Bacteria</taxon>
        <taxon>Pseudomonadati</taxon>
        <taxon>Chlorobiota</taxon>
        <taxon>Chlorobiia</taxon>
        <taxon>Chlorobiales</taxon>
        <taxon>Chlorobiaceae</taxon>
        <taxon>Prosthecochloris</taxon>
    </lineage>
</organism>
<dbReference type="EMBL" id="PDNZ01000011">
    <property type="protein sequence ID" value="PWW81047.1"/>
    <property type="molecule type" value="Genomic_DNA"/>
</dbReference>
<dbReference type="AlphaFoldDB" id="A0A317T5Q7"/>
<dbReference type="Pfam" id="PF13649">
    <property type="entry name" value="Methyltransf_25"/>
    <property type="match status" value="1"/>
</dbReference>
<sequence>MVFNENASFWAKSARDFDKQTSQDRSALVDRICSDIGQVNRVLDVGAGTGVVSRALARQVSQVDAVDLEPEMIAVARQNAVVSGLRNITFHTRSAYELCFSPRTFDAVVILNSLHVMKTPEVALREVHRVIKPSGLLVVPTYCHAETEENLKHYQQWASKSGHRSFHVFTCGDLCALITRCGFEVKEKDVVEIRYEQQARGMILGYVVASPVFRQ</sequence>
<evidence type="ECO:0000313" key="2">
    <source>
        <dbReference type="EMBL" id="PWW81047.1"/>
    </source>
</evidence>
<dbReference type="Proteomes" id="UP000246278">
    <property type="component" value="Unassembled WGS sequence"/>
</dbReference>
<dbReference type="PANTHER" id="PTHR43591">
    <property type="entry name" value="METHYLTRANSFERASE"/>
    <property type="match status" value="1"/>
</dbReference>